<evidence type="ECO:0000313" key="1">
    <source>
        <dbReference type="EMBL" id="RMH88786.1"/>
    </source>
</evidence>
<accession>A0A3M2HGC9</accession>
<evidence type="ECO:0000313" key="2">
    <source>
        <dbReference type="Proteomes" id="UP000269774"/>
    </source>
</evidence>
<dbReference type="AlphaFoldDB" id="A0A3M2HGC9"/>
<protein>
    <submittedName>
        <fullName evidence="1">Uncharacterized protein</fullName>
    </submittedName>
</protein>
<gene>
    <name evidence="1" type="ORF">EA797_16160</name>
</gene>
<sequence length="75" mass="7733">MAWMLMRGGFSLSHLLFIGGLAAPDVRFCAALAGALEPALLLIKALADALIGGHNGCGYLSTGLFLSSFSHEVGL</sequence>
<name>A0A3M2HGC9_9GAMM</name>
<dbReference type="Proteomes" id="UP000269774">
    <property type="component" value="Unassembled WGS sequence"/>
</dbReference>
<dbReference type="EMBL" id="RFFM01000004">
    <property type="protein sequence ID" value="RMH88786.1"/>
    <property type="molecule type" value="Genomic_DNA"/>
</dbReference>
<keyword evidence="2" id="KW-1185">Reference proteome</keyword>
<comment type="caution">
    <text evidence="1">The sequence shown here is derived from an EMBL/GenBank/DDBJ whole genome shotgun (WGS) entry which is preliminary data.</text>
</comment>
<proteinExistence type="predicted"/>
<reference evidence="1 2" key="1">
    <citation type="submission" date="2018-10" db="EMBL/GenBank/DDBJ databases">
        <title>Pseudomonas zhaodongensis NEAU-ST5-21(T) genome.</title>
        <authorList>
            <person name="Peng J."/>
            <person name="Liu Z.-P."/>
        </authorList>
    </citation>
    <scope>NUCLEOTIDE SEQUENCE [LARGE SCALE GENOMIC DNA]</scope>
    <source>
        <strain evidence="1 2">NEAU-ST5-21</strain>
    </source>
</reference>
<organism evidence="1 2">
    <name type="scientific">Stutzerimonas zhaodongensis</name>
    <dbReference type="NCBI Taxonomy" id="1176257"/>
    <lineage>
        <taxon>Bacteria</taxon>
        <taxon>Pseudomonadati</taxon>
        <taxon>Pseudomonadota</taxon>
        <taxon>Gammaproteobacteria</taxon>
        <taxon>Pseudomonadales</taxon>
        <taxon>Pseudomonadaceae</taxon>
        <taxon>Stutzerimonas</taxon>
    </lineage>
</organism>